<protein>
    <submittedName>
        <fullName evidence="3">HAD hydrolase-like protein</fullName>
    </submittedName>
    <submittedName>
        <fullName evidence="4">HAD-IA family hydrolase</fullName>
    </submittedName>
</protein>
<reference evidence="3" key="3">
    <citation type="submission" date="2023-12" db="EMBL/GenBank/DDBJ databases">
        <authorList>
            <person name="Sun Q."/>
            <person name="Inoue M."/>
        </authorList>
    </citation>
    <scope>NUCLEOTIDE SEQUENCE</scope>
    <source>
        <strain evidence="3">JCM 12289</strain>
    </source>
</reference>
<comment type="similarity">
    <text evidence="1">Belongs to the HAD-like hydrolase superfamily.</text>
</comment>
<dbReference type="InterPro" id="IPR036412">
    <property type="entry name" value="HAD-like_sf"/>
</dbReference>
<reference evidence="4" key="2">
    <citation type="submission" date="2022-04" db="EMBL/GenBank/DDBJ databases">
        <title>Sequencing and genomic assembly of Halococcus dombrowskii.</title>
        <authorList>
            <person name="Lim S.W."/>
            <person name="MacLea K.S."/>
        </authorList>
    </citation>
    <scope>NUCLEOTIDE SEQUENCE</scope>
    <source>
        <strain evidence="4">H4</strain>
    </source>
</reference>
<dbReference type="GeneID" id="71761363"/>
<dbReference type="Gene3D" id="1.10.150.240">
    <property type="entry name" value="Putative phosphatase, domain 2"/>
    <property type="match status" value="1"/>
</dbReference>
<dbReference type="EMBL" id="BAAADN010000041">
    <property type="protein sequence ID" value="GAA0467785.1"/>
    <property type="molecule type" value="Genomic_DNA"/>
</dbReference>
<dbReference type="InterPro" id="IPR023214">
    <property type="entry name" value="HAD_sf"/>
</dbReference>
<dbReference type="AlphaFoldDB" id="A0AAV3SIA8"/>
<dbReference type="KEGG" id="hdo:MUK72_05905"/>
<name>A0AAV3SIA8_HALDO</name>
<dbReference type="NCBIfam" id="TIGR01549">
    <property type="entry name" value="HAD-SF-IA-v1"/>
    <property type="match status" value="1"/>
</dbReference>
<evidence type="ECO:0000313" key="4">
    <source>
        <dbReference type="EMBL" id="UOO96240.1"/>
    </source>
</evidence>
<dbReference type="Proteomes" id="UP000830542">
    <property type="component" value="Chromosome"/>
</dbReference>
<evidence type="ECO:0000313" key="3">
    <source>
        <dbReference type="EMBL" id="GAA0467785.1"/>
    </source>
</evidence>
<gene>
    <name evidence="3" type="ORF">GCM10008985_25940</name>
    <name evidence="4" type="ORF">MUK72_05905</name>
</gene>
<keyword evidence="5" id="KW-1185">Reference proteome</keyword>
<dbReference type="InterPro" id="IPR050155">
    <property type="entry name" value="HAD-like_hydrolase_sf"/>
</dbReference>
<dbReference type="InterPro" id="IPR041492">
    <property type="entry name" value="HAD_2"/>
</dbReference>
<dbReference type="InterPro" id="IPR006439">
    <property type="entry name" value="HAD-SF_hydro_IA"/>
</dbReference>
<evidence type="ECO:0000256" key="1">
    <source>
        <dbReference type="ARBA" id="ARBA00007958"/>
    </source>
</evidence>
<proteinExistence type="inferred from homology"/>
<reference evidence="3" key="1">
    <citation type="journal article" date="2014" name="Int. J. Syst. Evol. Microbiol.">
        <title>Complete genome sequence of Corynebacterium casei LMG S-19264T (=DSM 44701T), isolated from a smear-ripened cheese.</title>
        <authorList>
            <consortium name="US DOE Joint Genome Institute (JGI-PGF)"/>
            <person name="Walter F."/>
            <person name="Albersmeier A."/>
            <person name="Kalinowski J."/>
            <person name="Ruckert C."/>
        </authorList>
    </citation>
    <scope>NUCLEOTIDE SEQUENCE</scope>
    <source>
        <strain evidence="3">JCM 12289</strain>
    </source>
</reference>
<dbReference type="SUPFAM" id="SSF56784">
    <property type="entry name" value="HAD-like"/>
    <property type="match status" value="1"/>
</dbReference>
<dbReference type="GO" id="GO:0006281">
    <property type="term" value="P:DNA repair"/>
    <property type="evidence" value="ECO:0007669"/>
    <property type="project" value="TreeGrafter"/>
</dbReference>
<dbReference type="GO" id="GO:0008967">
    <property type="term" value="F:phosphoglycolate phosphatase activity"/>
    <property type="evidence" value="ECO:0007669"/>
    <property type="project" value="TreeGrafter"/>
</dbReference>
<dbReference type="PANTHER" id="PTHR43434">
    <property type="entry name" value="PHOSPHOGLYCOLATE PHOSPHATASE"/>
    <property type="match status" value="1"/>
</dbReference>
<keyword evidence="3" id="KW-0378">Hydrolase</keyword>
<dbReference type="SFLD" id="SFLDS00003">
    <property type="entry name" value="Haloacid_Dehalogenase"/>
    <property type="match status" value="1"/>
</dbReference>
<evidence type="ECO:0000313" key="6">
    <source>
        <dbReference type="Proteomes" id="UP001500962"/>
    </source>
</evidence>
<dbReference type="SFLD" id="SFLDG01129">
    <property type="entry name" value="C1.5:_HAD__Beta-PGM__Phosphata"/>
    <property type="match status" value="1"/>
</dbReference>
<dbReference type="InterPro" id="IPR023198">
    <property type="entry name" value="PGP-like_dom2"/>
</dbReference>
<dbReference type="Gene3D" id="3.40.50.1000">
    <property type="entry name" value="HAD superfamily/HAD-like"/>
    <property type="match status" value="1"/>
</dbReference>
<evidence type="ECO:0000313" key="5">
    <source>
        <dbReference type="Proteomes" id="UP000830542"/>
    </source>
</evidence>
<evidence type="ECO:0000256" key="2">
    <source>
        <dbReference type="SAM" id="MobiDB-lite"/>
    </source>
</evidence>
<organism evidence="3 6">
    <name type="scientific">Halococcus dombrowskii</name>
    <dbReference type="NCBI Taxonomy" id="179637"/>
    <lineage>
        <taxon>Archaea</taxon>
        <taxon>Methanobacteriati</taxon>
        <taxon>Methanobacteriota</taxon>
        <taxon>Stenosarchaea group</taxon>
        <taxon>Halobacteria</taxon>
        <taxon>Halobacteriales</taxon>
        <taxon>Halococcaceae</taxon>
        <taxon>Halococcus</taxon>
    </lineage>
</organism>
<dbReference type="Pfam" id="PF13419">
    <property type="entry name" value="HAD_2"/>
    <property type="match status" value="1"/>
</dbReference>
<accession>A0AAV3SIA8</accession>
<dbReference type="EMBL" id="CP095005">
    <property type="protein sequence ID" value="UOO96240.1"/>
    <property type="molecule type" value="Genomic_DNA"/>
</dbReference>
<dbReference type="RefSeq" id="WP_244704777.1">
    <property type="nucleotide sequence ID" value="NZ_BAAADN010000041.1"/>
</dbReference>
<dbReference type="PANTHER" id="PTHR43434:SF1">
    <property type="entry name" value="PHOSPHOGLYCOLATE PHOSPHATASE"/>
    <property type="match status" value="1"/>
</dbReference>
<sequence length="183" mass="19457">MTVTVPDDVDAVVYDLDGTLVRLTVDWRTVESEIAAVLRDADVDPSGLDAWAMLDAAEDAGVGSEVESLIAAAERDGARDARRLPFADEIETRLPIGICSLNCEQSCHIALEKHDLAERMGSVVGRDSVPERKPAPEPLLAAAEELGATPERTLFVGDSAGDEEAAERAGTQFAYVGDGPTSY</sequence>
<dbReference type="Proteomes" id="UP001500962">
    <property type="component" value="Unassembled WGS sequence"/>
</dbReference>
<feature type="region of interest" description="Disordered" evidence="2">
    <location>
        <begin position="160"/>
        <end position="183"/>
    </location>
</feature>